<evidence type="ECO:0000313" key="3">
    <source>
        <dbReference type="EMBL" id="EMI16707.1"/>
    </source>
</evidence>
<name>M5RMU1_9BACT</name>
<comment type="caution">
    <text evidence="3">The sequence shown here is derived from an EMBL/GenBank/DDBJ whole genome shotgun (WGS) entry which is preliminary data.</text>
</comment>
<feature type="domain" description="PBP" evidence="2">
    <location>
        <begin position="8"/>
        <end position="85"/>
    </location>
</feature>
<proteinExistence type="predicted"/>
<keyword evidence="1" id="KW-0732">Signal</keyword>
<sequence>MVIADNEQTIKTVAANPAAIGYVSIGTAEYYVAAGVAIKLLPLAGVEAAIDNVRSGSFPLSRPLNLVVKQPPTGRVKAFLDFANSSDVSDLIAEHYFVPLAP</sequence>
<dbReference type="Pfam" id="PF12849">
    <property type="entry name" value="PBP_like_2"/>
    <property type="match status" value="1"/>
</dbReference>
<dbReference type="PANTHER" id="PTHR30570">
    <property type="entry name" value="PERIPLASMIC PHOSPHATE BINDING COMPONENT OF PHOSPHATE ABC TRANSPORTER"/>
    <property type="match status" value="1"/>
</dbReference>
<dbReference type="AlphaFoldDB" id="M5RMU1"/>
<keyword evidence="4" id="KW-1185">Reference proteome</keyword>
<evidence type="ECO:0000259" key="2">
    <source>
        <dbReference type="Pfam" id="PF12849"/>
    </source>
</evidence>
<dbReference type="PANTHER" id="PTHR30570:SF1">
    <property type="entry name" value="PHOSPHATE-BINDING PROTEIN PSTS"/>
    <property type="match status" value="1"/>
</dbReference>
<organism evidence="3 4">
    <name type="scientific">Rhodopirellula maiorica SM1</name>
    <dbReference type="NCBI Taxonomy" id="1265738"/>
    <lineage>
        <taxon>Bacteria</taxon>
        <taxon>Pseudomonadati</taxon>
        <taxon>Planctomycetota</taxon>
        <taxon>Planctomycetia</taxon>
        <taxon>Pirellulales</taxon>
        <taxon>Pirellulaceae</taxon>
        <taxon>Novipirellula</taxon>
    </lineage>
</organism>
<dbReference type="Gene3D" id="3.40.190.10">
    <property type="entry name" value="Periplasmic binding protein-like II"/>
    <property type="match status" value="2"/>
</dbReference>
<gene>
    <name evidence="3" type="ORF">RMSM_06369</name>
</gene>
<reference evidence="3 4" key="1">
    <citation type="journal article" date="2013" name="Mar. Genomics">
        <title>Expression of sulfatases in Rhodopirellula baltica and the diversity of sulfatases in the genus Rhodopirellula.</title>
        <authorList>
            <person name="Wegner C.E."/>
            <person name="Richter-Heitmann T."/>
            <person name="Klindworth A."/>
            <person name="Klockow C."/>
            <person name="Richter M."/>
            <person name="Achstetter T."/>
            <person name="Glockner F.O."/>
            <person name="Harder J."/>
        </authorList>
    </citation>
    <scope>NUCLEOTIDE SEQUENCE [LARGE SCALE GENOMIC DNA]</scope>
    <source>
        <strain evidence="3 4">SM1</strain>
    </source>
</reference>
<evidence type="ECO:0000256" key="1">
    <source>
        <dbReference type="ARBA" id="ARBA00022729"/>
    </source>
</evidence>
<dbReference type="EMBL" id="ANOG01000924">
    <property type="protein sequence ID" value="EMI16707.1"/>
    <property type="molecule type" value="Genomic_DNA"/>
</dbReference>
<dbReference type="Proteomes" id="UP000011991">
    <property type="component" value="Unassembled WGS sequence"/>
</dbReference>
<evidence type="ECO:0000313" key="4">
    <source>
        <dbReference type="Proteomes" id="UP000011991"/>
    </source>
</evidence>
<dbReference type="SUPFAM" id="SSF53850">
    <property type="entry name" value="Periplasmic binding protein-like II"/>
    <property type="match status" value="1"/>
</dbReference>
<dbReference type="InterPro" id="IPR050811">
    <property type="entry name" value="Phosphate_ABC_transporter"/>
</dbReference>
<accession>M5RMU1</accession>
<dbReference type="PATRIC" id="fig|1265738.3.peg.6347"/>
<dbReference type="InterPro" id="IPR024370">
    <property type="entry name" value="PBP_domain"/>
</dbReference>
<protein>
    <submittedName>
        <fullName evidence="3">Phosphate ABC transporter, phosphate-binding protein</fullName>
    </submittedName>
</protein>